<reference evidence="1 2" key="1">
    <citation type="submission" date="2023-09" db="EMBL/GenBank/DDBJ databases">
        <authorList>
            <person name="Rey-Velasco X."/>
        </authorList>
    </citation>
    <scope>NUCLEOTIDE SEQUENCE [LARGE SCALE GENOMIC DNA]</scope>
    <source>
        <strain evidence="1 2">F117</strain>
    </source>
</reference>
<comment type="caution">
    <text evidence="1">The sequence shown here is derived from an EMBL/GenBank/DDBJ whole genome shotgun (WGS) entry which is preliminary data.</text>
</comment>
<dbReference type="EMBL" id="JAVRHK010000003">
    <property type="protein sequence ID" value="MDT0676041.1"/>
    <property type="molecule type" value="Genomic_DNA"/>
</dbReference>
<sequence>MGILTCEWKKLAFANYIVSPKILESYLPKYTEIDFFHGKCFVSLVGFQFKNVAVGGIKIPFHTSFEEVNLRFYVKHFNGKEWRQGVVFISEIVDKISLTILANNLLHESYQNMPMRHTEEKFAEFNKYGYFWRKENEWQHFKVSADKNPLNVDKNSETEFLIQRLWGYGKHSEKVTNEYHVVHPLWQVYKVKNYSIKADFKLFGNDFSHLNNAKPHSIILAEGSKTTAEYRGKLK</sequence>
<dbReference type="Pfam" id="PF09844">
    <property type="entry name" value="DUF2071"/>
    <property type="match status" value="1"/>
</dbReference>
<dbReference type="PANTHER" id="PTHR39186">
    <property type="entry name" value="DUF2071 FAMILY PROTEIN"/>
    <property type="match status" value="1"/>
</dbReference>
<dbReference type="InterPro" id="IPR018644">
    <property type="entry name" value="DUF2071"/>
</dbReference>
<name>A0ABU3D3R1_9FLAO</name>
<proteinExistence type="predicted"/>
<organism evidence="1 2">
    <name type="scientific">Autumnicola musiva</name>
    <dbReference type="NCBI Taxonomy" id="3075589"/>
    <lineage>
        <taxon>Bacteria</taxon>
        <taxon>Pseudomonadati</taxon>
        <taxon>Bacteroidota</taxon>
        <taxon>Flavobacteriia</taxon>
        <taxon>Flavobacteriales</taxon>
        <taxon>Flavobacteriaceae</taxon>
        <taxon>Autumnicola</taxon>
    </lineage>
</organism>
<gene>
    <name evidence="1" type="ORF">RM539_05535</name>
</gene>
<keyword evidence="2" id="KW-1185">Reference proteome</keyword>
<accession>A0ABU3D3R1</accession>
<protein>
    <submittedName>
        <fullName evidence="1">DUF2071 domain-containing protein</fullName>
    </submittedName>
</protein>
<dbReference type="PANTHER" id="PTHR39186:SF1">
    <property type="entry name" value="DUF2071 DOMAIN-CONTAINING PROTEIN"/>
    <property type="match status" value="1"/>
</dbReference>
<dbReference type="Proteomes" id="UP001262582">
    <property type="component" value="Unassembled WGS sequence"/>
</dbReference>
<evidence type="ECO:0000313" key="1">
    <source>
        <dbReference type="EMBL" id="MDT0676041.1"/>
    </source>
</evidence>
<dbReference type="RefSeq" id="WP_311502435.1">
    <property type="nucleotide sequence ID" value="NZ_JAVRHK010000003.1"/>
</dbReference>
<evidence type="ECO:0000313" key="2">
    <source>
        <dbReference type="Proteomes" id="UP001262582"/>
    </source>
</evidence>